<keyword evidence="2" id="KW-1185">Reference proteome</keyword>
<dbReference type="OrthoDB" id="2318053at2759"/>
<evidence type="ECO:0000313" key="1">
    <source>
        <dbReference type="EMBL" id="RHZ75077.1"/>
    </source>
</evidence>
<dbReference type="EMBL" id="PQFF01000202">
    <property type="protein sequence ID" value="RHZ75077.1"/>
    <property type="molecule type" value="Genomic_DNA"/>
</dbReference>
<organism evidence="1 2">
    <name type="scientific">Diversispora epigaea</name>
    <dbReference type="NCBI Taxonomy" id="1348612"/>
    <lineage>
        <taxon>Eukaryota</taxon>
        <taxon>Fungi</taxon>
        <taxon>Fungi incertae sedis</taxon>
        <taxon>Mucoromycota</taxon>
        <taxon>Glomeromycotina</taxon>
        <taxon>Glomeromycetes</taxon>
        <taxon>Diversisporales</taxon>
        <taxon>Diversisporaceae</taxon>
        <taxon>Diversispora</taxon>
    </lineage>
</organism>
<protein>
    <submittedName>
        <fullName evidence="1">Uncharacterized protein</fullName>
    </submittedName>
</protein>
<sequence>MKNIQQCFHHGLTSYSLRNHPFEFQLILRGFAPRTFWDICHGMLIQIVVTKVKGTKEIISKLKINRANILDMINSRCIQDKQNWCYSSTCYEKSIKRR</sequence>
<dbReference type="Proteomes" id="UP000266861">
    <property type="component" value="Unassembled WGS sequence"/>
</dbReference>
<dbReference type="AlphaFoldDB" id="A0A397IJH5"/>
<gene>
    <name evidence="1" type="ORF">Glove_217g279</name>
</gene>
<evidence type="ECO:0000313" key="2">
    <source>
        <dbReference type="Proteomes" id="UP000266861"/>
    </source>
</evidence>
<accession>A0A397IJH5</accession>
<comment type="caution">
    <text evidence="1">The sequence shown here is derived from an EMBL/GenBank/DDBJ whole genome shotgun (WGS) entry which is preliminary data.</text>
</comment>
<name>A0A397IJH5_9GLOM</name>
<reference evidence="1 2" key="1">
    <citation type="submission" date="2018-08" db="EMBL/GenBank/DDBJ databases">
        <title>Genome and evolution of the arbuscular mycorrhizal fungus Diversispora epigaea (formerly Glomus versiforme) and its bacterial endosymbionts.</title>
        <authorList>
            <person name="Sun X."/>
            <person name="Fei Z."/>
            <person name="Harrison M."/>
        </authorList>
    </citation>
    <scope>NUCLEOTIDE SEQUENCE [LARGE SCALE GENOMIC DNA]</scope>
    <source>
        <strain evidence="1 2">IT104</strain>
    </source>
</reference>
<proteinExistence type="predicted"/>